<keyword evidence="1" id="KW-0732">Signal</keyword>
<reference evidence="2 3" key="1">
    <citation type="submission" date="2012-07" db="EMBL/GenBank/DDBJ databases">
        <title>The Genome Sequence of Facklamia ignava CCUG 37419.</title>
        <authorList>
            <consortium name="The Broad Institute Genome Sequencing Platform"/>
            <person name="Earl A."/>
            <person name="Ward D."/>
            <person name="Feldgarden M."/>
            <person name="Gevers D."/>
            <person name="Huys G."/>
            <person name="Walker B."/>
            <person name="Young S.K."/>
            <person name="Zeng Q."/>
            <person name="Gargeya S."/>
            <person name="Fitzgerald M."/>
            <person name="Haas B."/>
            <person name="Abouelleil A."/>
            <person name="Alvarado L."/>
            <person name="Arachchi H.M."/>
            <person name="Berlin A.M."/>
            <person name="Chapman S.B."/>
            <person name="Goldberg J."/>
            <person name="Griggs A."/>
            <person name="Gujja S."/>
            <person name="Hansen M."/>
            <person name="Howarth C."/>
            <person name="Imamovic A."/>
            <person name="Larimer J."/>
            <person name="McCowen C."/>
            <person name="Montmayeur A."/>
            <person name="Murphy C."/>
            <person name="Neiman D."/>
            <person name="Pearson M."/>
            <person name="Priest M."/>
            <person name="Roberts A."/>
            <person name="Saif S."/>
            <person name="Shea T."/>
            <person name="Sisk P."/>
            <person name="Sykes S."/>
            <person name="Wortman J."/>
            <person name="Nusbaum C."/>
            <person name="Birren B."/>
        </authorList>
    </citation>
    <scope>NUCLEOTIDE SEQUENCE [LARGE SCALE GENOMIC DNA]</scope>
    <source>
        <strain evidence="2 3">CCUG 37419</strain>
    </source>
</reference>
<dbReference type="PATRIC" id="fig|883112.3.peg.586"/>
<comment type="caution">
    <text evidence="2">The sequence shown here is derived from an EMBL/GenBank/DDBJ whole genome shotgun (WGS) entry which is preliminary data.</text>
</comment>
<dbReference type="AlphaFoldDB" id="K1LR74"/>
<dbReference type="STRING" id="883112.HMPREF9707_00590"/>
<proteinExistence type="predicted"/>
<sequence length="119" mass="13686">MKKLKIIFAMLSVFTLTNTTISINQNSVASAVELNSLPPRRIYFEFYSDTNYGPYYTMERTEAGATYTGKLARTTQFHDAKIALYKYSGYLYPINGPRPGQFKVKNFELLFNRGENLNE</sequence>
<evidence type="ECO:0000313" key="2">
    <source>
        <dbReference type="EMBL" id="EKB57291.1"/>
    </source>
</evidence>
<evidence type="ECO:0000256" key="1">
    <source>
        <dbReference type="SAM" id="SignalP"/>
    </source>
</evidence>
<feature type="chain" id="PRO_5039572541" evidence="1">
    <location>
        <begin position="20"/>
        <end position="119"/>
    </location>
</feature>
<protein>
    <submittedName>
        <fullName evidence="2">Uncharacterized protein</fullName>
    </submittedName>
</protein>
<evidence type="ECO:0000313" key="3">
    <source>
        <dbReference type="Proteomes" id="UP000005147"/>
    </source>
</evidence>
<accession>K1LR74</accession>
<feature type="signal peptide" evidence="1">
    <location>
        <begin position="1"/>
        <end position="19"/>
    </location>
</feature>
<name>K1LR74_9LACT</name>
<keyword evidence="3" id="KW-1185">Reference proteome</keyword>
<dbReference type="EMBL" id="AGZE01000018">
    <property type="protein sequence ID" value="EKB57291.1"/>
    <property type="molecule type" value="Genomic_DNA"/>
</dbReference>
<gene>
    <name evidence="2" type="ORF">HMPREF9707_00590</name>
</gene>
<dbReference type="HOGENOM" id="CLU_2057870_0_0_9"/>
<organism evidence="2 3">
    <name type="scientific">Falseniella ignava CCUG 37419</name>
    <dbReference type="NCBI Taxonomy" id="883112"/>
    <lineage>
        <taxon>Bacteria</taxon>
        <taxon>Bacillati</taxon>
        <taxon>Bacillota</taxon>
        <taxon>Bacilli</taxon>
        <taxon>Lactobacillales</taxon>
        <taxon>Aerococcaceae</taxon>
        <taxon>Falseniella</taxon>
    </lineage>
</organism>
<dbReference type="RefSeq" id="WP_006701253.1">
    <property type="nucleotide sequence ID" value="NZ_JH932300.1"/>
</dbReference>
<dbReference type="Proteomes" id="UP000005147">
    <property type="component" value="Unassembled WGS sequence"/>
</dbReference>